<dbReference type="Proteomes" id="UP000241494">
    <property type="component" value="Segment"/>
</dbReference>
<evidence type="ECO:0000313" key="9">
    <source>
        <dbReference type="Proteomes" id="UP000241265"/>
    </source>
</evidence>
<dbReference type="Proteomes" id="UP000203521">
    <property type="component" value="Segment"/>
</dbReference>
<name>M4QF24_9CAUD</name>
<sequence length="65" mass="7767">MINLHEKFNHYLHTDKTPDWHGIKEALIGYGWRDDGSNIVGYYLLTKEHKHHYSLKHEYLGKEST</sequence>
<dbReference type="EMBL" id="KU686192">
    <property type="protein sequence ID" value="AOV57436.1"/>
    <property type="molecule type" value="Genomic_DNA"/>
</dbReference>
<evidence type="ECO:0000313" key="1">
    <source>
        <dbReference type="EMBL" id="AGH26889.1"/>
    </source>
</evidence>
<keyword evidence="7" id="KW-1185">Reference proteome</keyword>
<evidence type="ECO:0000313" key="5">
    <source>
        <dbReference type="EMBL" id="AOV58186.1"/>
    </source>
</evidence>
<protein>
    <submittedName>
        <fullName evidence="1">Uncharacterized protein</fullName>
    </submittedName>
</protein>
<dbReference type="EMBL" id="KU686193">
    <property type="protein sequence ID" value="AOV57686.1"/>
    <property type="molecule type" value="Genomic_DNA"/>
</dbReference>
<evidence type="ECO:0000313" key="6">
    <source>
        <dbReference type="EMBL" id="AOV58436.1"/>
    </source>
</evidence>
<reference evidence="1" key="1">
    <citation type="submission" date="2010-11" db="EMBL/GenBank/DDBJ databases">
        <title>The Genome Sequence of Synechococcus phage S-CAM1 0208SB26.</title>
        <authorList>
            <consortium name="The Broad Institute Genome Sequencing Platform"/>
            <person name="Henn M.R."/>
            <person name="Martiny J."/>
            <person name="Weihe C."/>
            <person name="Levin J."/>
            <person name="Malboeuf C."/>
            <person name="Casali M."/>
            <person name="Russ C."/>
            <person name="Lennon N."/>
            <person name="Chapman S.B."/>
            <person name="Erlich R."/>
            <person name="Young S.K."/>
            <person name="Yandava C."/>
            <person name="Zeng Q."/>
            <person name="Alvarado L."/>
            <person name="Anderson S."/>
            <person name="Berlin A."/>
            <person name="Chen Z."/>
            <person name="Freedman E."/>
            <person name="Gellesch M."/>
            <person name="Goldberg J."/>
            <person name="Green L."/>
            <person name="Griggs A."/>
            <person name="Gujja S."/>
            <person name="Heilman E.R."/>
            <person name="Heiman D."/>
            <person name="Hollinger A."/>
            <person name="Howarth C."/>
            <person name="Larson L."/>
            <person name="Mehta T."/>
            <person name="Pearson M."/>
            <person name="Roberts A."/>
            <person name="Ryan E."/>
            <person name="Saif S."/>
            <person name="Shea T."/>
            <person name="Shenoy N."/>
            <person name="Sisk P."/>
            <person name="Stolte C."/>
            <person name="Sykes S."/>
            <person name="White J."/>
            <person name="Haas B."/>
            <person name="Nusbaum C."/>
            <person name="Birren B."/>
        </authorList>
    </citation>
    <scope>NUCLEOTIDE SEQUENCE [LARGE SCALE GENOMIC DNA]</scope>
    <source>
        <strain evidence="1">S-CAM1</strain>
    </source>
</reference>
<reference evidence="8 9" key="2">
    <citation type="journal article" date="2016" name="Virology">
        <title>The genomic content and context of auxiliary metabolic genes in marine cyanomyoviruses.</title>
        <authorList>
            <person name="Crummett L.T."/>
            <person name="Puxty R.J."/>
            <person name="Weihe C."/>
            <person name="Marston M.F."/>
            <person name="Martiny J.B."/>
        </authorList>
    </citation>
    <scope>NUCLEOTIDE SEQUENCE [LARGE SCALE GENOMIC DNA]</scope>
    <source>
        <strain evidence="2">0309SB33</strain>
        <strain evidence="3">0310NB17</strain>
        <strain evidence="4">0809CC03</strain>
        <strain evidence="5">0810SB17</strain>
        <strain evidence="6">0910CC29</strain>
    </source>
</reference>
<dbReference type="Proteomes" id="UP000240287">
    <property type="component" value="Genome"/>
</dbReference>
<dbReference type="RefSeq" id="YP_007673067.1">
    <property type="nucleotide sequence ID" value="NC_020837.1"/>
</dbReference>
<dbReference type="Proteomes" id="UP000241265">
    <property type="component" value="Genome"/>
</dbReference>
<dbReference type="KEGG" id="vg:15009575"/>
<dbReference type="EMBL" id="HQ634177">
    <property type="protein sequence ID" value="AGH26889.1"/>
    <property type="molecule type" value="Genomic_DNA"/>
</dbReference>
<organism evidence="1 7">
    <name type="scientific">Synechococcus phage S-CAM1</name>
    <dbReference type="NCBI Taxonomy" id="754037"/>
    <lineage>
        <taxon>Viruses</taxon>
        <taxon>Duplodnaviria</taxon>
        <taxon>Heunggongvirae</taxon>
        <taxon>Uroviricota</taxon>
        <taxon>Caudoviricetes</taxon>
        <taxon>Pantevenvirales</taxon>
        <taxon>Kyanoviridae</taxon>
        <taxon>Anaposvirus</taxon>
        <taxon>Anaposvirus socalone</taxon>
    </lineage>
</organism>
<dbReference type="Proteomes" id="UP000241591">
    <property type="component" value="Segment"/>
</dbReference>
<dbReference type="EMBL" id="KU686195">
    <property type="protein sequence ID" value="AOV58186.1"/>
    <property type="molecule type" value="Genomic_DNA"/>
</dbReference>
<evidence type="ECO:0000313" key="4">
    <source>
        <dbReference type="EMBL" id="AOV57936.1"/>
    </source>
</evidence>
<dbReference type="Proteomes" id="UP000241610">
    <property type="component" value="Segment"/>
</dbReference>
<gene>
    <name evidence="4" type="ORF">C030809_181</name>
    <name evidence="6" type="ORF">C290910_181</name>
    <name evidence="3" type="ORF">N170310_181</name>
    <name evidence="2" type="ORF">N330309_181</name>
    <name evidence="5" type="ORF">S170810_181</name>
    <name evidence="1" type="ORF">SXBG_00154</name>
</gene>
<evidence type="ECO:0000313" key="2">
    <source>
        <dbReference type="EMBL" id="AOV57436.1"/>
    </source>
</evidence>
<dbReference type="EMBL" id="KU686194">
    <property type="protein sequence ID" value="AOV57936.1"/>
    <property type="molecule type" value="Genomic_DNA"/>
</dbReference>
<dbReference type="OrthoDB" id="22699at10239"/>
<evidence type="ECO:0000313" key="7">
    <source>
        <dbReference type="Proteomes" id="UP000203521"/>
    </source>
</evidence>
<dbReference type="GeneID" id="15009575"/>
<evidence type="ECO:0000313" key="8">
    <source>
        <dbReference type="Proteomes" id="UP000240287"/>
    </source>
</evidence>
<evidence type="ECO:0000313" key="3">
    <source>
        <dbReference type="EMBL" id="AOV57686.1"/>
    </source>
</evidence>
<dbReference type="EMBL" id="KU686196">
    <property type="protein sequence ID" value="AOV58436.1"/>
    <property type="molecule type" value="Genomic_DNA"/>
</dbReference>
<proteinExistence type="predicted"/>
<accession>M4QF24</accession>